<evidence type="ECO:0000313" key="3">
    <source>
        <dbReference type="EMBL" id="MED6213524.1"/>
    </source>
</evidence>
<name>A0ABU6YW00_9FABA</name>
<feature type="region of interest" description="Disordered" evidence="1">
    <location>
        <begin position="15"/>
        <end position="39"/>
    </location>
</feature>
<sequence>MNQERMRYDQILQEAAAQQARETNKGKAREVVPDSEEELASSASEEWGVALTTLKLTSFLPSVALRDRRTPCGRSRDWSNSASKRLSLGPKIRNSNSGLHLISLYRVKLRTQLYPESSLDAVEEKLRSPTTPHLKCARSSVHKGGAVPVEDGFQSAQLLLGRVLIGFVLFGAIFIF</sequence>
<keyword evidence="4" id="KW-1185">Reference proteome</keyword>
<feature type="transmembrane region" description="Helical" evidence="2">
    <location>
        <begin position="158"/>
        <end position="175"/>
    </location>
</feature>
<organism evidence="3 4">
    <name type="scientific">Stylosanthes scabra</name>
    <dbReference type="NCBI Taxonomy" id="79078"/>
    <lineage>
        <taxon>Eukaryota</taxon>
        <taxon>Viridiplantae</taxon>
        <taxon>Streptophyta</taxon>
        <taxon>Embryophyta</taxon>
        <taxon>Tracheophyta</taxon>
        <taxon>Spermatophyta</taxon>
        <taxon>Magnoliopsida</taxon>
        <taxon>eudicotyledons</taxon>
        <taxon>Gunneridae</taxon>
        <taxon>Pentapetalae</taxon>
        <taxon>rosids</taxon>
        <taxon>fabids</taxon>
        <taxon>Fabales</taxon>
        <taxon>Fabaceae</taxon>
        <taxon>Papilionoideae</taxon>
        <taxon>50 kb inversion clade</taxon>
        <taxon>dalbergioids sensu lato</taxon>
        <taxon>Dalbergieae</taxon>
        <taxon>Pterocarpus clade</taxon>
        <taxon>Stylosanthes</taxon>
    </lineage>
</organism>
<evidence type="ECO:0000256" key="1">
    <source>
        <dbReference type="SAM" id="MobiDB-lite"/>
    </source>
</evidence>
<keyword evidence="2" id="KW-0472">Membrane</keyword>
<keyword evidence="2" id="KW-0812">Transmembrane</keyword>
<gene>
    <name evidence="3" type="ORF">PIB30_094213</name>
</gene>
<accession>A0ABU6YW00</accession>
<protein>
    <submittedName>
        <fullName evidence="3">Uncharacterized protein</fullName>
    </submittedName>
</protein>
<proteinExistence type="predicted"/>
<evidence type="ECO:0000313" key="4">
    <source>
        <dbReference type="Proteomes" id="UP001341840"/>
    </source>
</evidence>
<reference evidence="3 4" key="1">
    <citation type="journal article" date="2023" name="Plants (Basel)">
        <title>Bridging the Gap: Combining Genomics and Transcriptomics Approaches to Understand Stylosanthes scabra, an Orphan Legume from the Brazilian Caatinga.</title>
        <authorList>
            <person name="Ferreira-Neto J.R.C."/>
            <person name="da Silva M.D."/>
            <person name="Binneck E."/>
            <person name="de Melo N.F."/>
            <person name="da Silva R.H."/>
            <person name="de Melo A.L.T.M."/>
            <person name="Pandolfi V."/>
            <person name="Bustamante F.O."/>
            <person name="Brasileiro-Vidal A.C."/>
            <person name="Benko-Iseppon A.M."/>
        </authorList>
    </citation>
    <scope>NUCLEOTIDE SEQUENCE [LARGE SCALE GENOMIC DNA]</scope>
    <source>
        <tissue evidence="3">Leaves</tissue>
    </source>
</reference>
<evidence type="ECO:0000256" key="2">
    <source>
        <dbReference type="SAM" id="Phobius"/>
    </source>
</evidence>
<dbReference type="EMBL" id="JASCZI010243720">
    <property type="protein sequence ID" value="MED6213524.1"/>
    <property type="molecule type" value="Genomic_DNA"/>
</dbReference>
<dbReference type="Proteomes" id="UP001341840">
    <property type="component" value="Unassembled WGS sequence"/>
</dbReference>
<comment type="caution">
    <text evidence="3">The sequence shown here is derived from an EMBL/GenBank/DDBJ whole genome shotgun (WGS) entry which is preliminary data.</text>
</comment>
<keyword evidence="2" id="KW-1133">Transmembrane helix</keyword>
<feature type="compositionally biased region" description="Basic and acidic residues" evidence="1">
    <location>
        <begin position="22"/>
        <end position="32"/>
    </location>
</feature>